<dbReference type="AlphaFoldDB" id="A0A1I4X5X6"/>
<organism evidence="9 10">
    <name type="scientific">Pseudonocardia ammonioxydans</name>
    <dbReference type="NCBI Taxonomy" id="260086"/>
    <lineage>
        <taxon>Bacteria</taxon>
        <taxon>Bacillati</taxon>
        <taxon>Actinomycetota</taxon>
        <taxon>Actinomycetes</taxon>
        <taxon>Pseudonocardiales</taxon>
        <taxon>Pseudonocardiaceae</taxon>
        <taxon>Pseudonocardia</taxon>
    </lineage>
</organism>
<evidence type="ECO:0000256" key="2">
    <source>
        <dbReference type="ARBA" id="ARBA00022448"/>
    </source>
</evidence>
<dbReference type="InterPro" id="IPR035906">
    <property type="entry name" value="MetI-like_sf"/>
</dbReference>
<feature type="transmembrane region" description="Helical" evidence="7">
    <location>
        <begin position="82"/>
        <end position="108"/>
    </location>
</feature>
<keyword evidence="6 7" id="KW-0472">Membrane</keyword>
<dbReference type="InterPro" id="IPR000515">
    <property type="entry name" value="MetI-like"/>
</dbReference>
<dbReference type="SUPFAM" id="SSF161098">
    <property type="entry name" value="MetI-like"/>
    <property type="match status" value="1"/>
</dbReference>
<evidence type="ECO:0000256" key="1">
    <source>
        <dbReference type="ARBA" id="ARBA00004651"/>
    </source>
</evidence>
<keyword evidence="3" id="KW-1003">Cell membrane</keyword>
<dbReference type="OrthoDB" id="3626124at2"/>
<dbReference type="GO" id="GO:0055085">
    <property type="term" value="P:transmembrane transport"/>
    <property type="evidence" value="ECO:0007669"/>
    <property type="project" value="InterPro"/>
</dbReference>
<feature type="domain" description="ABC transmembrane type-1" evidence="8">
    <location>
        <begin position="84"/>
        <end position="271"/>
    </location>
</feature>
<dbReference type="Pfam" id="PF00528">
    <property type="entry name" value="BPD_transp_1"/>
    <property type="match status" value="1"/>
</dbReference>
<feature type="transmembrane region" description="Helical" evidence="7">
    <location>
        <begin position="120"/>
        <end position="139"/>
    </location>
</feature>
<dbReference type="PANTHER" id="PTHR43386">
    <property type="entry name" value="OLIGOPEPTIDE TRANSPORT SYSTEM PERMEASE PROTEIN APPC"/>
    <property type="match status" value="1"/>
</dbReference>
<comment type="subcellular location">
    <subcellularLocation>
        <location evidence="1 7">Cell membrane</location>
        <topology evidence="1 7">Multi-pass membrane protein</topology>
    </subcellularLocation>
</comment>
<evidence type="ECO:0000256" key="6">
    <source>
        <dbReference type="ARBA" id="ARBA00023136"/>
    </source>
</evidence>
<protein>
    <submittedName>
        <fullName evidence="9">Peptide/nickel transport system permease protein</fullName>
    </submittedName>
</protein>
<reference evidence="9 10" key="1">
    <citation type="submission" date="2016-10" db="EMBL/GenBank/DDBJ databases">
        <authorList>
            <person name="de Groot N.N."/>
        </authorList>
    </citation>
    <scope>NUCLEOTIDE SEQUENCE [LARGE SCALE GENOMIC DNA]</scope>
    <source>
        <strain evidence="9 10">CGMCC 4.1877</strain>
    </source>
</reference>
<dbReference type="PROSITE" id="PS50928">
    <property type="entry name" value="ABC_TM1"/>
    <property type="match status" value="1"/>
</dbReference>
<dbReference type="Proteomes" id="UP000199614">
    <property type="component" value="Unassembled WGS sequence"/>
</dbReference>
<gene>
    <name evidence="9" type="ORF">SAMN05216207_101086</name>
</gene>
<evidence type="ECO:0000256" key="7">
    <source>
        <dbReference type="RuleBase" id="RU363032"/>
    </source>
</evidence>
<dbReference type="PANTHER" id="PTHR43386:SF1">
    <property type="entry name" value="D,D-DIPEPTIDE TRANSPORT SYSTEM PERMEASE PROTEIN DDPC-RELATED"/>
    <property type="match status" value="1"/>
</dbReference>
<feature type="transmembrane region" description="Helical" evidence="7">
    <location>
        <begin position="245"/>
        <end position="268"/>
    </location>
</feature>
<evidence type="ECO:0000313" key="10">
    <source>
        <dbReference type="Proteomes" id="UP000199614"/>
    </source>
</evidence>
<dbReference type="Gene3D" id="1.10.3720.10">
    <property type="entry name" value="MetI-like"/>
    <property type="match status" value="1"/>
</dbReference>
<dbReference type="GO" id="GO:0005886">
    <property type="term" value="C:plasma membrane"/>
    <property type="evidence" value="ECO:0007669"/>
    <property type="project" value="UniProtKB-SubCell"/>
</dbReference>
<evidence type="ECO:0000313" key="9">
    <source>
        <dbReference type="EMBL" id="SFN21371.1"/>
    </source>
</evidence>
<evidence type="ECO:0000256" key="4">
    <source>
        <dbReference type="ARBA" id="ARBA00022692"/>
    </source>
</evidence>
<dbReference type="InterPro" id="IPR050366">
    <property type="entry name" value="BP-dependent_transpt_permease"/>
</dbReference>
<proteinExistence type="inferred from homology"/>
<keyword evidence="5 7" id="KW-1133">Transmembrane helix</keyword>
<keyword evidence="2 7" id="KW-0813">Transport</keyword>
<dbReference type="STRING" id="260086.SAMN05216207_101086"/>
<sequence length="286" mass="30270">MSAEVVTGRRFAAAPWVRRLQRPLRAGAVLLLGVLVLVMMLPLDPTANDLSQRFAGPSLEHPLGTDQLGRDVLVRLVVGARISIGFTLVVLVICGVAGTLIGTLAGWVGRTLGQLFQRTIDVLVAIPAILIGLVVVAASGGAPGLWSLLLAVVITGWTPFARLTHQLVVRERSREYVEGALAIGASPGRIAFRHVLPNLSRPLLAHLCLRFANVLLTVAGLSFLGLGPQPPTPEWGAMLAEGRQFMFNAPQLVVLPALAVVGTALVVTGIGRALERRRPTGPSGQF</sequence>
<dbReference type="EMBL" id="FOUY01000010">
    <property type="protein sequence ID" value="SFN21371.1"/>
    <property type="molecule type" value="Genomic_DNA"/>
</dbReference>
<name>A0A1I4X5X6_PSUAM</name>
<dbReference type="RefSeq" id="WP_093341617.1">
    <property type="nucleotide sequence ID" value="NZ_FOUY01000010.1"/>
</dbReference>
<feature type="transmembrane region" description="Helical" evidence="7">
    <location>
        <begin position="24"/>
        <end position="43"/>
    </location>
</feature>
<comment type="similarity">
    <text evidence="7">Belongs to the binding-protein-dependent transport system permease family.</text>
</comment>
<accession>A0A1I4X5X6</accession>
<feature type="transmembrane region" description="Helical" evidence="7">
    <location>
        <begin position="203"/>
        <end position="225"/>
    </location>
</feature>
<evidence type="ECO:0000256" key="3">
    <source>
        <dbReference type="ARBA" id="ARBA00022475"/>
    </source>
</evidence>
<evidence type="ECO:0000259" key="8">
    <source>
        <dbReference type="PROSITE" id="PS50928"/>
    </source>
</evidence>
<feature type="transmembrane region" description="Helical" evidence="7">
    <location>
        <begin position="145"/>
        <end position="164"/>
    </location>
</feature>
<keyword evidence="10" id="KW-1185">Reference proteome</keyword>
<evidence type="ECO:0000256" key="5">
    <source>
        <dbReference type="ARBA" id="ARBA00022989"/>
    </source>
</evidence>
<dbReference type="CDD" id="cd06261">
    <property type="entry name" value="TM_PBP2"/>
    <property type="match status" value="1"/>
</dbReference>
<keyword evidence="4 7" id="KW-0812">Transmembrane</keyword>